<organism evidence="2 3">
    <name type="scientific">Companilactobacillus mishanensis</name>
    <dbReference type="NCBI Taxonomy" id="2486008"/>
    <lineage>
        <taxon>Bacteria</taxon>
        <taxon>Bacillati</taxon>
        <taxon>Bacillota</taxon>
        <taxon>Bacilli</taxon>
        <taxon>Lactobacillales</taxon>
        <taxon>Lactobacillaceae</taxon>
        <taxon>Companilactobacillus</taxon>
    </lineage>
</organism>
<protein>
    <recommendedName>
        <fullName evidence="4">Surface layer protein A domain-containing protein</fullName>
    </recommendedName>
</protein>
<evidence type="ECO:0000313" key="2">
    <source>
        <dbReference type="EMBL" id="MQS53386.1"/>
    </source>
</evidence>
<feature type="signal peptide" evidence="1">
    <location>
        <begin position="1"/>
        <end position="25"/>
    </location>
</feature>
<dbReference type="Proteomes" id="UP000380386">
    <property type="component" value="Unassembled WGS sequence"/>
</dbReference>
<comment type="caution">
    <text evidence="2">The sequence shown here is derived from an EMBL/GenBank/DDBJ whole genome shotgun (WGS) entry which is preliminary data.</text>
</comment>
<accession>A0A5P0ZJU5</accession>
<dbReference type="RefSeq" id="WP_153383853.1">
    <property type="nucleotide sequence ID" value="NZ_VDFM01000016.1"/>
</dbReference>
<gene>
    <name evidence="2" type="ORF">FHL02_10175</name>
</gene>
<dbReference type="EMBL" id="VDFM01000016">
    <property type="protein sequence ID" value="MQS53386.1"/>
    <property type="molecule type" value="Genomic_DNA"/>
</dbReference>
<dbReference type="AlphaFoldDB" id="A0A5P0ZJU5"/>
<dbReference type="OrthoDB" id="9962328at2"/>
<evidence type="ECO:0008006" key="4">
    <source>
        <dbReference type="Google" id="ProtNLM"/>
    </source>
</evidence>
<sequence>MKNLIKVFVAVLLVGISAPVGLTQAADNVGSHETIQSINSGSVANYDNTGNLVKGSIVSAKNQAPIYEIKDGTFVLTGQSVEARSSWIGGVTVYTKNGDDLNQYQQISNNQYLKFGDGVDVGVIGTGVLYTNN</sequence>
<feature type="chain" id="PRO_5024416589" description="Surface layer protein A domain-containing protein" evidence="1">
    <location>
        <begin position="26"/>
        <end position="133"/>
    </location>
</feature>
<name>A0A5P0ZJU5_9LACO</name>
<keyword evidence="1" id="KW-0732">Signal</keyword>
<evidence type="ECO:0000313" key="3">
    <source>
        <dbReference type="Proteomes" id="UP000380386"/>
    </source>
</evidence>
<reference evidence="2 3" key="1">
    <citation type="journal article" date="2019" name="Syst. Appl. Microbiol.">
        <title>Polyphasic characterization of two novel Lactobacillus spp. isolated from blown salami packages: Description of Lactobacillus halodurans sp. nov. and Lactobacillus salsicarnum sp. nov.</title>
        <authorList>
            <person name="Schuster J.A."/>
            <person name="Klingl A."/>
            <person name="Vogel R.F."/>
            <person name="Ehrmann M.A."/>
        </authorList>
    </citation>
    <scope>NUCLEOTIDE SEQUENCE [LARGE SCALE GENOMIC DNA]</scope>
    <source>
        <strain evidence="2 3">TMW 1.2118</strain>
    </source>
</reference>
<proteinExistence type="predicted"/>
<evidence type="ECO:0000256" key="1">
    <source>
        <dbReference type="SAM" id="SignalP"/>
    </source>
</evidence>